<gene>
    <name evidence="3" type="ORF">GCM10023175_44860</name>
</gene>
<protein>
    <recommendedName>
        <fullName evidence="2">Histidine kinase/HSP90-like ATPase domain-containing protein</fullName>
    </recommendedName>
</protein>
<comment type="caution">
    <text evidence="3">The sequence shown here is derived from an EMBL/GenBank/DDBJ whole genome shotgun (WGS) entry which is preliminary data.</text>
</comment>
<sequence>MPTTLRAAPAVLTTSFRDAGCLPGLRAWIREHVTGDELRGDVELVCTELVTNAVEHARGPRSVVVVVQPGGARIEVTDGSPTTAPVPGRSRFGGEMRGRGLTLVAALSRWEVRRVGRRKTVTALLPA</sequence>
<dbReference type="Proteomes" id="UP001501598">
    <property type="component" value="Unassembled WGS sequence"/>
</dbReference>
<dbReference type="InterPro" id="IPR036890">
    <property type="entry name" value="HATPase_C_sf"/>
</dbReference>
<evidence type="ECO:0000259" key="2">
    <source>
        <dbReference type="Pfam" id="PF13581"/>
    </source>
</evidence>
<dbReference type="SUPFAM" id="SSF55874">
    <property type="entry name" value="ATPase domain of HSP90 chaperone/DNA topoisomerase II/histidine kinase"/>
    <property type="match status" value="1"/>
</dbReference>
<reference evidence="4" key="1">
    <citation type="journal article" date="2019" name="Int. J. Syst. Evol. Microbiol.">
        <title>The Global Catalogue of Microorganisms (GCM) 10K type strain sequencing project: providing services to taxonomists for standard genome sequencing and annotation.</title>
        <authorList>
            <consortium name="The Broad Institute Genomics Platform"/>
            <consortium name="The Broad Institute Genome Sequencing Center for Infectious Disease"/>
            <person name="Wu L."/>
            <person name="Ma J."/>
        </authorList>
    </citation>
    <scope>NUCLEOTIDE SEQUENCE [LARGE SCALE GENOMIC DNA]</scope>
    <source>
        <strain evidence="4">JCM 17906</strain>
    </source>
</reference>
<dbReference type="PANTHER" id="PTHR35526:SF3">
    <property type="entry name" value="ANTI-SIGMA-F FACTOR RSBW"/>
    <property type="match status" value="1"/>
</dbReference>
<evidence type="ECO:0000256" key="1">
    <source>
        <dbReference type="ARBA" id="ARBA00022527"/>
    </source>
</evidence>
<dbReference type="Pfam" id="PF13581">
    <property type="entry name" value="HATPase_c_2"/>
    <property type="match status" value="1"/>
</dbReference>
<keyword evidence="4" id="KW-1185">Reference proteome</keyword>
<dbReference type="Gene3D" id="3.30.565.10">
    <property type="entry name" value="Histidine kinase-like ATPase, C-terminal domain"/>
    <property type="match status" value="1"/>
</dbReference>
<evidence type="ECO:0000313" key="4">
    <source>
        <dbReference type="Proteomes" id="UP001501598"/>
    </source>
</evidence>
<dbReference type="RefSeq" id="WP_345421904.1">
    <property type="nucleotide sequence ID" value="NZ_BAABGT010000069.1"/>
</dbReference>
<dbReference type="PANTHER" id="PTHR35526">
    <property type="entry name" value="ANTI-SIGMA-F FACTOR RSBW-RELATED"/>
    <property type="match status" value="1"/>
</dbReference>
<name>A0ABP8RY19_9PSEU</name>
<proteinExistence type="predicted"/>
<feature type="domain" description="Histidine kinase/HSP90-like ATPase" evidence="2">
    <location>
        <begin position="25"/>
        <end position="122"/>
    </location>
</feature>
<organism evidence="3 4">
    <name type="scientific">Pseudonocardia xishanensis</name>
    <dbReference type="NCBI Taxonomy" id="630995"/>
    <lineage>
        <taxon>Bacteria</taxon>
        <taxon>Bacillati</taxon>
        <taxon>Actinomycetota</taxon>
        <taxon>Actinomycetes</taxon>
        <taxon>Pseudonocardiales</taxon>
        <taxon>Pseudonocardiaceae</taxon>
        <taxon>Pseudonocardia</taxon>
    </lineage>
</organism>
<keyword evidence="1" id="KW-0418">Kinase</keyword>
<accession>A0ABP8RY19</accession>
<keyword evidence="1" id="KW-0808">Transferase</keyword>
<evidence type="ECO:0000313" key="3">
    <source>
        <dbReference type="EMBL" id="GAA4551982.1"/>
    </source>
</evidence>
<dbReference type="InterPro" id="IPR003594">
    <property type="entry name" value="HATPase_dom"/>
</dbReference>
<dbReference type="CDD" id="cd16936">
    <property type="entry name" value="HATPase_RsbW-like"/>
    <property type="match status" value="1"/>
</dbReference>
<dbReference type="InterPro" id="IPR050267">
    <property type="entry name" value="Anti-sigma-factor_SerPK"/>
</dbReference>
<dbReference type="EMBL" id="BAABGT010000069">
    <property type="protein sequence ID" value="GAA4551982.1"/>
    <property type="molecule type" value="Genomic_DNA"/>
</dbReference>
<keyword evidence="1" id="KW-0723">Serine/threonine-protein kinase</keyword>